<dbReference type="AlphaFoldDB" id="A0AAV4UMX9"/>
<organism evidence="1 2">
    <name type="scientific">Caerostris darwini</name>
    <dbReference type="NCBI Taxonomy" id="1538125"/>
    <lineage>
        <taxon>Eukaryota</taxon>
        <taxon>Metazoa</taxon>
        <taxon>Ecdysozoa</taxon>
        <taxon>Arthropoda</taxon>
        <taxon>Chelicerata</taxon>
        <taxon>Arachnida</taxon>
        <taxon>Araneae</taxon>
        <taxon>Araneomorphae</taxon>
        <taxon>Entelegynae</taxon>
        <taxon>Araneoidea</taxon>
        <taxon>Araneidae</taxon>
        <taxon>Caerostris</taxon>
    </lineage>
</organism>
<keyword evidence="2" id="KW-1185">Reference proteome</keyword>
<gene>
    <name evidence="1" type="ORF">CDAR_523601</name>
</gene>
<reference evidence="1 2" key="1">
    <citation type="submission" date="2021-06" db="EMBL/GenBank/DDBJ databases">
        <title>Caerostris darwini draft genome.</title>
        <authorList>
            <person name="Kono N."/>
            <person name="Arakawa K."/>
        </authorList>
    </citation>
    <scope>NUCLEOTIDE SEQUENCE [LARGE SCALE GENOMIC DNA]</scope>
</reference>
<name>A0AAV4UMX9_9ARAC</name>
<dbReference type="Proteomes" id="UP001054837">
    <property type="component" value="Unassembled WGS sequence"/>
</dbReference>
<accession>A0AAV4UMX9</accession>
<dbReference type="EMBL" id="BPLQ01011643">
    <property type="protein sequence ID" value="GIY59302.1"/>
    <property type="molecule type" value="Genomic_DNA"/>
</dbReference>
<sequence length="91" mass="10121">MSPFPGPFVRFIINVGRPYSAGRMPILTTPFVDKRMHHRSGNDAKRKAGASNCCLTTQKVCVESFSIYVIPSLAKQITANYDDIEITKTIT</sequence>
<comment type="caution">
    <text evidence="1">The sequence shown here is derived from an EMBL/GenBank/DDBJ whole genome shotgun (WGS) entry which is preliminary data.</text>
</comment>
<evidence type="ECO:0000313" key="2">
    <source>
        <dbReference type="Proteomes" id="UP001054837"/>
    </source>
</evidence>
<protein>
    <submittedName>
        <fullName evidence="1">Uncharacterized protein</fullName>
    </submittedName>
</protein>
<proteinExistence type="predicted"/>
<evidence type="ECO:0000313" key="1">
    <source>
        <dbReference type="EMBL" id="GIY59302.1"/>
    </source>
</evidence>